<evidence type="ECO:0000313" key="2">
    <source>
        <dbReference type="Proteomes" id="UP000317303"/>
    </source>
</evidence>
<evidence type="ECO:0000313" key="1">
    <source>
        <dbReference type="EMBL" id="TWH21597.1"/>
    </source>
</evidence>
<comment type="caution">
    <text evidence="1">The sequence shown here is derived from an EMBL/GenBank/DDBJ whole genome shotgun (WGS) entry which is preliminary data.</text>
</comment>
<proteinExistence type="predicted"/>
<gene>
    <name evidence="1" type="ORF">JD82_03462</name>
</gene>
<sequence length="53" mass="5932">MSNLAARLRVRRAHSRTRRAVSKAIDTAAATTVRDELITIAQKHGYQKSKARV</sequence>
<organism evidence="1 2">
    <name type="scientific">Prauserella rugosa</name>
    <dbReference type="NCBI Taxonomy" id="43354"/>
    <lineage>
        <taxon>Bacteria</taxon>
        <taxon>Bacillati</taxon>
        <taxon>Actinomycetota</taxon>
        <taxon>Actinomycetes</taxon>
        <taxon>Pseudonocardiales</taxon>
        <taxon>Pseudonocardiaceae</taxon>
        <taxon>Prauserella</taxon>
    </lineage>
</organism>
<name>A0A660CID6_9PSEU</name>
<dbReference type="RefSeq" id="WP_169741913.1">
    <property type="nucleotide sequence ID" value="NZ_JOIJ01000001.1"/>
</dbReference>
<dbReference type="EMBL" id="VLJV01000001">
    <property type="protein sequence ID" value="TWH21597.1"/>
    <property type="molecule type" value="Genomic_DNA"/>
</dbReference>
<keyword evidence="2" id="KW-1185">Reference proteome</keyword>
<protein>
    <submittedName>
        <fullName evidence="1">Uncharacterized protein</fullName>
    </submittedName>
</protein>
<reference evidence="1 2" key="1">
    <citation type="submission" date="2019-07" db="EMBL/GenBank/DDBJ databases">
        <title>R&amp;d 2014.</title>
        <authorList>
            <person name="Klenk H.-P."/>
        </authorList>
    </citation>
    <scope>NUCLEOTIDE SEQUENCE [LARGE SCALE GENOMIC DNA]</scope>
    <source>
        <strain evidence="1 2">DSM 43194</strain>
    </source>
</reference>
<dbReference type="Proteomes" id="UP000317303">
    <property type="component" value="Unassembled WGS sequence"/>
</dbReference>
<accession>A0A660CID6</accession>
<dbReference type="AlphaFoldDB" id="A0A660CID6"/>